<dbReference type="KEGG" id="dpl:KGM_210033"/>
<dbReference type="EMBL" id="AGBW02010923">
    <property type="protein sequence ID" value="OWR47511.1"/>
    <property type="molecule type" value="Genomic_DNA"/>
</dbReference>
<evidence type="ECO:0000256" key="1">
    <source>
        <dbReference type="SAM" id="Coils"/>
    </source>
</evidence>
<name>A0A212F1B7_DANPL</name>
<keyword evidence="3" id="KW-0812">Transmembrane</keyword>
<comment type="caution">
    <text evidence="4">The sequence shown here is derived from an EMBL/GenBank/DDBJ whole genome shotgun (WGS) entry which is preliminary data.</text>
</comment>
<feature type="region of interest" description="Disordered" evidence="2">
    <location>
        <begin position="213"/>
        <end position="292"/>
    </location>
</feature>
<evidence type="ECO:0000256" key="3">
    <source>
        <dbReference type="SAM" id="Phobius"/>
    </source>
</evidence>
<keyword evidence="5" id="KW-1185">Reference proteome</keyword>
<dbReference type="InParanoid" id="A0A212F1B7"/>
<proteinExistence type="predicted"/>
<dbReference type="Proteomes" id="UP000007151">
    <property type="component" value="Unassembled WGS sequence"/>
</dbReference>
<feature type="transmembrane region" description="Helical" evidence="3">
    <location>
        <begin position="911"/>
        <end position="931"/>
    </location>
</feature>
<feature type="coiled-coil region" evidence="1">
    <location>
        <begin position="702"/>
        <end position="736"/>
    </location>
</feature>
<feature type="compositionally biased region" description="Basic residues" evidence="2">
    <location>
        <begin position="222"/>
        <end position="238"/>
    </location>
</feature>
<feature type="compositionally biased region" description="Basic and acidic residues" evidence="2">
    <location>
        <begin position="277"/>
        <end position="292"/>
    </location>
</feature>
<feature type="compositionally biased region" description="Basic and acidic residues" evidence="2">
    <location>
        <begin position="258"/>
        <end position="270"/>
    </location>
</feature>
<dbReference type="AlphaFoldDB" id="A0A212F1B7"/>
<evidence type="ECO:0000313" key="5">
    <source>
        <dbReference type="Proteomes" id="UP000007151"/>
    </source>
</evidence>
<reference evidence="4 5" key="1">
    <citation type="journal article" date="2011" name="Cell">
        <title>The monarch butterfly genome yields insights into long-distance migration.</title>
        <authorList>
            <person name="Zhan S."/>
            <person name="Merlin C."/>
            <person name="Boore J.L."/>
            <person name="Reppert S.M."/>
        </authorList>
    </citation>
    <scope>NUCLEOTIDE SEQUENCE [LARGE SCALE GENOMIC DNA]</scope>
    <source>
        <strain evidence="4">F-2</strain>
    </source>
</reference>
<keyword evidence="3" id="KW-0472">Membrane</keyword>
<organism evidence="4 5">
    <name type="scientific">Danaus plexippus plexippus</name>
    <dbReference type="NCBI Taxonomy" id="278856"/>
    <lineage>
        <taxon>Eukaryota</taxon>
        <taxon>Metazoa</taxon>
        <taxon>Ecdysozoa</taxon>
        <taxon>Arthropoda</taxon>
        <taxon>Hexapoda</taxon>
        <taxon>Insecta</taxon>
        <taxon>Pterygota</taxon>
        <taxon>Neoptera</taxon>
        <taxon>Endopterygota</taxon>
        <taxon>Lepidoptera</taxon>
        <taxon>Glossata</taxon>
        <taxon>Ditrysia</taxon>
        <taxon>Papilionoidea</taxon>
        <taxon>Nymphalidae</taxon>
        <taxon>Danainae</taxon>
        <taxon>Danaini</taxon>
        <taxon>Danaina</taxon>
        <taxon>Danaus</taxon>
        <taxon>Danaus</taxon>
    </lineage>
</organism>
<sequence>MTRKTNEKRSQKPQIAVKDVVTAPPQYETAFAMSNTEVEGNKNTKLHSCKCRKKDKKKDIFKHDRNWQSITNLYGDTDTTHIWDNELQKPKAIYKIKQRDQIDPYFDIENYKTNVYQENINPTYNNVKSKPAKISLLSLYRRHKKNKYKKDQYPNENFTTGPYVPNEPNIEFKFTKKPGKKFVIDRFATGDVCRGGPCRETLEHLQGLQDRNKLEISEKKNKNNKKAKSKERRKKVKKKREDESEIGEDNDKSKKKKEVNNKKNIKTKEKDKKKKDIKVEESELKTNSDNNDETKYSKLIAKVKTVKGNAKNSLIKMLKEDLNIGQGDQGASLRNNDLKAVKPKTSFIDKMFRITCKCKSDNGRAFQTVSNAKDQTGEPFFEMKVDSSDMQVMNSQEINDKLRKLGRSEKKLSCMCPSRLNRLQSHGEETCRKGICEKALKKKDTSFNCKCVEHKEILECKDSTCNLKIKGKNKINHKREVPVTTAATANKPLFQVMLDSKHMNIINSKEILDIIRKPSANEVCSAGICKTAKDDNVDVNCRCIGKKLRASVFECDKSSCKDKKKKCALSYYCSRVFSKSETWSKRARRRQRRLVKRSRNYSNIIEDKKHIRSDQKTVTFDIPHGLGKRHWKQTHDTENEIKVPYLGEEQSNICKCYCECYGKKKKKKIRKRRRRKKGFFKRQKRDDRTCSEKMTDCVEKQQELCEKKLKKKKKLYDKQERKALKENKRIEAEQKAVSKKNAFRWNYITNMISGVLNITIGTAITVIKIPFWLLGDPVGSYVYVREKSKDPASSIERIFYWFVRTWNNKTTCIARKLQESSTMNVLADQIEDSDIYNAIFSRGRSAEEKALYERRSRIRKRRMLKRQEEALYSCRHMLLTTMRKTPCLWFYHVCPDLYPQCLSFVSFMNNFIHIVIYLLAILMWTPCIITFEMCRAFLCCFFCTH</sequence>
<protein>
    <submittedName>
        <fullName evidence="4">Uncharacterized protein</fullName>
    </submittedName>
</protein>
<evidence type="ECO:0000313" key="4">
    <source>
        <dbReference type="EMBL" id="OWR47511.1"/>
    </source>
</evidence>
<gene>
    <name evidence="4" type="ORF">KGM_210033</name>
</gene>
<keyword evidence="3" id="KW-1133">Transmembrane helix</keyword>
<accession>A0A212F1B7</accession>
<dbReference type="eggNOG" id="ENOG502T6ZT">
    <property type="taxonomic scope" value="Eukaryota"/>
</dbReference>
<keyword evidence="1" id="KW-0175">Coiled coil</keyword>
<evidence type="ECO:0000256" key="2">
    <source>
        <dbReference type="SAM" id="MobiDB-lite"/>
    </source>
</evidence>